<evidence type="ECO:0000313" key="3">
    <source>
        <dbReference type="Proteomes" id="UP001153712"/>
    </source>
</evidence>
<organism evidence="2 3">
    <name type="scientific">Phyllotreta striolata</name>
    <name type="common">Striped flea beetle</name>
    <name type="synonym">Crioceris striolata</name>
    <dbReference type="NCBI Taxonomy" id="444603"/>
    <lineage>
        <taxon>Eukaryota</taxon>
        <taxon>Metazoa</taxon>
        <taxon>Ecdysozoa</taxon>
        <taxon>Arthropoda</taxon>
        <taxon>Hexapoda</taxon>
        <taxon>Insecta</taxon>
        <taxon>Pterygota</taxon>
        <taxon>Neoptera</taxon>
        <taxon>Endopterygota</taxon>
        <taxon>Coleoptera</taxon>
        <taxon>Polyphaga</taxon>
        <taxon>Cucujiformia</taxon>
        <taxon>Chrysomeloidea</taxon>
        <taxon>Chrysomelidae</taxon>
        <taxon>Galerucinae</taxon>
        <taxon>Alticini</taxon>
        <taxon>Phyllotreta</taxon>
    </lineage>
</organism>
<accession>A0A9N9TR62</accession>
<feature type="compositionally biased region" description="Polar residues" evidence="1">
    <location>
        <begin position="326"/>
        <end position="352"/>
    </location>
</feature>
<feature type="non-terminal residue" evidence="2">
    <location>
        <position position="430"/>
    </location>
</feature>
<gene>
    <name evidence="2" type="ORF">PHYEVI_LOCUS7033</name>
</gene>
<reference evidence="2" key="1">
    <citation type="submission" date="2022-01" db="EMBL/GenBank/DDBJ databases">
        <authorList>
            <person name="King R."/>
        </authorList>
    </citation>
    <scope>NUCLEOTIDE SEQUENCE</scope>
</reference>
<dbReference type="AlphaFoldDB" id="A0A9N9TR62"/>
<dbReference type="OrthoDB" id="10047222at2759"/>
<dbReference type="InterPro" id="IPR039788">
    <property type="entry name" value="NOL4/NOL4L"/>
</dbReference>
<dbReference type="EMBL" id="OU900096">
    <property type="protein sequence ID" value="CAG9860684.1"/>
    <property type="molecule type" value="Genomic_DNA"/>
</dbReference>
<dbReference type="Proteomes" id="UP001153712">
    <property type="component" value="Chromosome 3"/>
</dbReference>
<name>A0A9N9TR62_PHYSR</name>
<dbReference type="PANTHER" id="PTHR12449:SF22">
    <property type="entry name" value="NUCLEOLAR PROTEIN 4"/>
    <property type="match status" value="1"/>
</dbReference>
<dbReference type="PANTHER" id="PTHR12449">
    <property type="entry name" value="DEATH DOMAIN-CONTAINING PROTEIN"/>
    <property type="match status" value="1"/>
</dbReference>
<sequence length="430" mass="47451">MATLPSRKLSEKEFLHKPTRKPGKKKPSGKSARSEQNNNDHRSQQRVSADNKEEMLATYQPWVIQTYGDLAKTKTITLKKYARILRTLRGEEIVSADNSKFRFWVKAKGFCVGRPGGYEPKPADGIVGRYSVCDMDDGIPPVSEKSTGSAKDPPLYVPNAPFKNSTGDPVYRKVAIVENFFDIIYNVHVDLEGRPGKHAGQKRTYRTITETYAFLPREAVTRFLLGCMECQKHPRSPSPTSVLPTPSPSPTLPPAAAAAAPLLPAVATPLSAASSGDRHAHQDDEGYCGVKNGAIYPASVSPPAPADSSMESHQERPPSPQKKELNNSQISAGDQQPQKRSSNPLDVCNLTSKDPPRSPCKRLYQETVPKLWSPADGLDNDEPKRKKLILGSGDIDYSLPITTTYLKYMRSLGCRDEDAFKFDNKHVSFV</sequence>
<evidence type="ECO:0000313" key="2">
    <source>
        <dbReference type="EMBL" id="CAG9860684.1"/>
    </source>
</evidence>
<evidence type="ECO:0008006" key="4">
    <source>
        <dbReference type="Google" id="ProtNLM"/>
    </source>
</evidence>
<feature type="region of interest" description="Disordered" evidence="1">
    <location>
        <begin position="234"/>
        <end position="255"/>
    </location>
</feature>
<feature type="compositionally biased region" description="Basic and acidic residues" evidence="1">
    <location>
        <begin position="310"/>
        <end position="325"/>
    </location>
</feature>
<keyword evidence="3" id="KW-1185">Reference proteome</keyword>
<proteinExistence type="predicted"/>
<evidence type="ECO:0000256" key="1">
    <source>
        <dbReference type="SAM" id="MobiDB-lite"/>
    </source>
</evidence>
<feature type="compositionally biased region" description="Basic residues" evidence="1">
    <location>
        <begin position="17"/>
        <end position="28"/>
    </location>
</feature>
<feature type="compositionally biased region" description="Basic and acidic residues" evidence="1">
    <location>
        <begin position="38"/>
        <end position="49"/>
    </location>
</feature>
<feature type="region of interest" description="Disordered" evidence="1">
    <location>
        <begin position="273"/>
        <end position="361"/>
    </location>
</feature>
<protein>
    <recommendedName>
        <fullName evidence="4">Nucleolar protein 4</fullName>
    </recommendedName>
</protein>
<feature type="region of interest" description="Disordered" evidence="1">
    <location>
        <begin position="1"/>
        <end position="49"/>
    </location>
</feature>